<dbReference type="SUPFAM" id="SSF141868">
    <property type="entry name" value="EAL domain-like"/>
    <property type="match status" value="1"/>
</dbReference>
<dbReference type="Gene3D" id="3.20.20.450">
    <property type="entry name" value="EAL domain"/>
    <property type="match status" value="1"/>
</dbReference>
<name>A0ABW3J9G7_9HYPH</name>
<feature type="domain" description="EAL" evidence="2">
    <location>
        <begin position="269"/>
        <end position="518"/>
    </location>
</feature>
<dbReference type="Pfam" id="PF00563">
    <property type="entry name" value="EAL"/>
    <property type="match status" value="1"/>
</dbReference>
<dbReference type="CDD" id="cd01948">
    <property type="entry name" value="EAL"/>
    <property type="match status" value="1"/>
</dbReference>
<keyword evidence="1" id="KW-1133">Transmembrane helix</keyword>
<dbReference type="NCBIfam" id="TIGR00254">
    <property type="entry name" value="GGDEF"/>
    <property type="match status" value="1"/>
</dbReference>
<feature type="domain" description="GGDEF" evidence="3">
    <location>
        <begin position="128"/>
        <end position="260"/>
    </location>
</feature>
<dbReference type="EMBL" id="JBHTJO010000001">
    <property type="protein sequence ID" value="MFD0987112.1"/>
    <property type="molecule type" value="Genomic_DNA"/>
</dbReference>
<organism evidence="4 5">
    <name type="scientific">Methyloligella solikamskensis</name>
    <dbReference type="NCBI Taxonomy" id="1177756"/>
    <lineage>
        <taxon>Bacteria</taxon>
        <taxon>Pseudomonadati</taxon>
        <taxon>Pseudomonadota</taxon>
        <taxon>Alphaproteobacteria</taxon>
        <taxon>Hyphomicrobiales</taxon>
        <taxon>Hyphomicrobiaceae</taxon>
        <taxon>Methyloligella</taxon>
    </lineage>
</organism>
<dbReference type="Pfam" id="PF00990">
    <property type="entry name" value="GGDEF"/>
    <property type="match status" value="1"/>
</dbReference>
<evidence type="ECO:0000313" key="4">
    <source>
        <dbReference type="EMBL" id="MFD0987112.1"/>
    </source>
</evidence>
<keyword evidence="1" id="KW-0812">Transmembrane</keyword>
<dbReference type="InterPro" id="IPR001633">
    <property type="entry name" value="EAL_dom"/>
</dbReference>
<dbReference type="InterPro" id="IPR000160">
    <property type="entry name" value="GGDEF_dom"/>
</dbReference>
<dbReference type="PANTHER" id="PTHR44757:SF2">
    <property type="entry name" value="BIOFILM ARCHITECTURE MAINTENANCE PROTEIN MBAA"/>
    <property type="match status" value="1"/>
</dbReference>
<reference evidence="5" key="1">
    <citation type="journal article" date="2019" name="Int. J. Syst. Evol. Microbiol.">
        <title>The Global Catalogue of Microorganisms (GCM) 10K type strain sequencing project: providing services to taxonomists for standard genome sequencing and annotation.</title>
        <authorList>
            <consortium name="The Broad Institute Genomics Platform"/>
            <consortium name="The Broad Institute Genome Sequencing Center for Infectious Disease"/>
            <person name="Wu L."/>
            <person name="Ma J."/>
        </authorList>
    </citation>
    <scope>NUCLEOTIDE SEQUENCE [LARGE SCALE GENOMIC DNA]</scope>
    <source>
        <strain evidence="5">CCUG 61697</strain>
    </source>
</reference>
<dbReference type="Proteomes" id="UP001597102">
    <property type="component" value="Unassembled WGS sequence"/>
</dbReference>
<evidence type="ECO:0000259" key="2">
    <source>
        <dbReference type="PROSITE" id="PS50883"/>
    </source>
</evidence>
<proteinExistence type="predicted"/>
<sequence length="528" mass="57867">MPLTRSRIMGALLLTVFTVFVLSTLWEFKLEALLCDLLSVHYDHEFETHERWRFIATSTTFAAISLIVPTLLLFNATDRLKRSYRSLANAKRLAQSLARVDGLTGLPNRNVFNEELRTVLAKSRGRGGRCALLSIDLNDFKLANGLYGQATGDAVLRIVAERISELAPAGSLAARVGGDEFALLIPDIETEKAQLELAEQIATRIGESVSVGSIDFDISATIGVAISDPESDPEGLLGAADMALHHAKHAEHHNVDLFDETMGREMQTRASLERKMRDVVNGGGFLAYYQPLAYLDDRSLFGFELLARWPDSQDKITPDVFIPIAEELGMIDELTFQLLKQACCDLKNWPSHFKVALNLSPTQLAAQELPQRILAILTESGVPPGRLEIEVTESAVMTHLQRARETLASLRNTGITIALDDFGTGHSSLAQLRTLPFDKIKIDRSFIRSMRMNADSRKLVAAILGLGQNLEMQITAEGVETEDDATWLTAHGCTIGQGALFGMALSADEVLASLRAESPGREDVALAS</sequence>
<evidence type="ECO:0000256" key="1">
    <source>
        <dbReference type="SAM" id="Phobius"/>
    </source>
</evidence>
<dbReference type="SMART" id="SM00052">
    <property type="entry name" value="EAL"/>
    <property type="match status" value="1"/>
</dbReference>
<dbReference type="SMART" id="SM00267">
    <property type="entry name" value="GGDEF"/>
    <property type="match status" value="1"/>
</dbReference>
<evidence type="ECO:0000259" key="3">
    <source>
        <dbReference type="PROSITE" id="PS50887"/>
    </source>
</evidence>
<keyword evidence="1" id="KW-0472">Membrane</keyword>
<protein>
    <submittedName>
        <fullName evidence="4">Bifunctional diguanylate cyclase/phosphodiesterase</fullName>
    </submittedName>
</protein>
<comment type="caution">
    <text evidence="4">The sequence shown here is derived from an EMBL/GenBank/DDBJ whole genome shotgun (WGS) entry which is preliminary data.</text>
</comment>
<dbReference type="InterPro" id="IPR035919">
    <property type="entry name" value="EAL_sf"/>
</dbReference>
<dbReference type="RefSeq" id="WP_379088491.1">
    <property type="nucleotide sequence ID" value="NZ_JBHTJO010000001.1"/>
</dbReference>
<dbReference type="PROSITE" id="PS50887">
    <property type="entry name" value="GGDEF"/>
    <property type="match status" value="1"/>
</dbReference>
<keyword evidence="5" id="KW-1185">Reference proteome</keyword>
<dbReference type="Gene3D" id="3.30.70.270">
    <property type="match status" value="1"/>
</dbReference>
<accession>A0ABW3J9G7</accession>
<dbReference type="PANTHER" id="PTHR44757">
    <property type="entry name" value="DIGUANYLATE CYCLASE DGCP"/>
    <property type="match status" value="1"/>
</dbReference>
<dbReference type="SUPFAM" id="SSF55073">
    <property type="entry name" value="Nucleotide cyclase"/>
    <property type="match status" value="1"/>
</dbReference>
<gene>
    <name evidence="4" type="ORF">ACFQ2F_08375</name>
</gene>
<dbReference type="InterPro" id="IPR029787">
    <property type="entry name" value="Nucleotide_cyclase"/>
</dbReference>
<dbReference type="CDD" id="cd01949">
    <property type="entry name" value="GGDEF"/>
    <property type="match status" value="1"/>
</dbReference>
<feature type="transmembrane region" description="Helical" evidence="1">
    <location>
        <begin position="51"/>
        <end position="74"/>
    </location>
</feature>
<dbReference type="PROSITE" id="PS50883">
    <property type="entry name" value="EAL"/>
    <property type="match status" value="1"/>
</dbReference>
<dbReference type="InterPro" id="IPR052155">
    <property type="entry name" value="Biofilm_reg_signaling"/>
</dbReference>
<evidence type="ECO:0000313" key="5">
    <source>
        <dbReference type="Proteomes" id="UP001597102"/>
    </source>
</evidence>
<dbReference type="InterPro" id="IPR043128">
    <property type="entry name" value="Rev_trsase/Diguanyl_cyclase"/>
</dbReference>